<dbReference type="AlphaFoldDB" id="A0A1R1YFV4"/>
<dbReference type="InterPro" id="IPR041677">
    <property type="entry name" value="DNA2/NAM7_AAA_11"/>
</dbReference>
<dbReference type="OrthoDB" id="1879at2759"/>
<dbReference type="Pfam" id="PF21144">
    <property type="entry name" value="Aquarius_N_3rd"/>
    <property type="match status" value="1"/>
</dbReference>
<evidence type="ECO:0000313" key="6">
    <source>
        <dbReference type="Proteomes" id="UP000187429"/>
    </source>
</evidence>
<dbReference type="InterPro" id="IPR048966">
    <property type="entry name" value="Aquarius_b-barrel"/>
</dbReference>
<feature type="domain" description="RNA helicase aquarius beta-barrel" evidence="3">
    <location>
        <begin position="202"/>
        <end position="358"/>
    </location>
</feature>
<keyword evidence="6" id="KW-1185">Reference proteome</keyword>
<protein>
    <submittedName>
        <fullName evidence="5">Intron-binding protein aquarius</fullName>
    </submittedName>
</protein>
<comment type="caution">
    <text evidence="5">The sequence shown here is derived from an EMBL/GenBank/DDBJ whole genome shotgun (WGS) entry which is preliminary data.</text>
</comment>
<dbReference type="InterPro" id="IPR027417">
    <property type="entry name" value="P-loop_NTPase"/>
</dbReference>
<dbReference type="Pfam" id="PF13087">
    <property type="entry name" value="AAA_12"/>
    <property type="match status" value="1"/>
</dbReference>
<evidence type="ECO:0000259" key="3">
    <source>
        <dbReference type="Pfam" id="PF21143"/>
    </source>
</evidence>
<feature type="domain" description="DNA2/NAM7 helicase helicase" evidence="1">
    <location>
        <begin position="495"/>
        <end position="798"/>
    </location>
</feature>
<dbReference type="GO" id="GO:0071013">
    <property type="term" value="C:catalytic step 2 spliceosome"/>
    <property type="evidence" value="ECO:0007669"/>
    <property type="project" value="TreeGrafter"/>
</dbReference>
<evidence type="ECO:0000259" key="4">
    <source>
        <dbReference type="Pfam" id="PF21144"/>
    </source>
</evidence>
<sequence>MSINSSQFASLINVLDYYINFPLELFNGTIKTQNLNEICLASISKLSSAEYHDFLINKLAPEEISCISELIGFDPESLIKFNIEMSPETINQFIFLVFKDYFSIPSNLNKSVQNLPLYPTESEIFDDSLNKDSSKSSHSPIFQSPIAISKLNMQFLTLYDYLFRNFNLFQYESTYQIRLDIEDSIRYLDPQKVDDSAGYDNSNSEIVFSGWSRMACSINSFEITEIMRPKVGSLYSSAVYASVDLDLSQFTKSIREEWELNLKPLDVVFLISVRSTSEDFSIDSMKSSIIVRGCQIESLIGIDGKPFDDSEKQGFKKEGDNSFKLGSLRLLLDPIQYQKDISSGQEHIYSSFNLVLRRKSKENNFKSVLSTVRDLMKFNSSVPKWFKNIFLGFGDPKSATCSPDLDNFVGQIDFQDTFLDLEHIKSTFPDKNIVVDNNSSNNANTTYSLNFLGSDPAPSSDSKIKGSIVVKSTERLNMGPYSTSIPKRNVINFTPTQVKAISSAQHEGLTMIIGPPGSGKTDVAVQIISNLYHSFPTQKILLITHSNQALNQLFDKILGLDIEQRHLLRLGHGEEDVNSNEIFTKAGRVDSFLLRRTELLEKVTKLAESLSVPGDVGYTCETAGYFFISEIMTRWNIFEAKIKQTFDNNQNTLNIFNDLFPFREFFSDVAETLFSIENSFERSYEISQGCFRFIKSIFTELEGMRPFELLKSSYDRSNYLLLHEAKIIAMTCTHAALKRPEFAKLGFSYDSVIFEEAAQILEIESFIPLVLHGDNNESKLKRIIMIGDHNQLPPVVKNSTLKQSCNLEQSMFTRLIRLGVPAISLDKQGRSRPEITNLFRWAYNSLGDLQKTHEDPEFKISNPGFAFNYQLIDVNSQSSKGESEPSRHFYQNIGEAEYAAAIYQYMRLLGYPKDKICILTTYNGQKSLLYDVFNLRCGSNSLFGVPKISTVDQFQGMQSDYIILSLVRTKHIGHIRDFRRLIVAMSRARLGLYVLCNYSLFKDCPEISKTFEILGKRPLSLRITENESYPGSRFEELFDTEDSIENSKEFSNLDEFGNYVYEMTISKISD</sequence>
<name>A0A1R1YFV4_9FUNG</name>
<dbReference type="EMBL" id="LSSM01001575">
    <property type="protein sequence ID" value="OMJ25790.1"/>
    <property type="molecule type" value="Genomic_DNA"/>
</dbReference>
<proteinExistence type="predicted"/>
<evidence type="ECO:0000313" key="5">
    <source>
        <dbReference type="EMBL" id="OMJ25790.1"/>
    </source>
</evidence>
<dbReference type="Proteomes" id="UP000187429">
    <property type="component" value="Unassembled WGS sequence"/>
</dbReference>
<dbReference type="FunFam" id="3.40.50.300:FF:002863">
    <property type="entry name" value="Pre-mRNA-splicing factor cwf11"/>
    <property type="match status" value="1"/>
</dbReference>
<feature type="domain" description="RNA helicase aquarius insertion" evidence="4">
    <location>
        <begin position="409"/>
        <end position="483"/>
    </location>
</feature>
<evidence type="ECO:0000259" key="1">
    <source>
        <dbReference type="Pfam" id="PF13086"/>
    </source>
</evidence>
<dbReference type="GO" id="GO:0003729">
    <property type="term" value="F:mRNA binding"/>
    <property type="evidence" value="ECO:0007669"/>
    <property type="project" value="TreeGrafter"/>
</dbReference>
<dbReference type="InterPro" id="IPR041679">
    <property type="entry name" value="DNA2/NAM7-like_C"/>
</dbReference>
<dbReference type="PANTHER" id="PTHR10887:SF5">
    <property type="entry name" value="RNA HELICASE AQUARIUS"/>
    <property type="match status" value="1"/>
</dbReference>
<dbReference type="InterPro" id="IPR045055">
    <property type="entry name" value="DNA2/NAM7-like"/>
</dbReference>
<dbReference type="SUPFAM" id="SSF52540">
    <property type="entry name" value="P-loop containing nucleoside triphosphate hydrolases"/>
    <property type="match status" value="1"/>
</dbReference>
<dbReference type="Gene3D" id="3.40.50.300">
    <property type="entry name" value="P-loop containing nucleotide triphosphate hydrolases"/>
    <property type="match status" value="2"/>
</dbReference>
<organism evidence="5 6">
    <name type="scientific">Smittium culicis</name>
    <dbReference type="NCBI Taxonomy" id="133412"/>
    <lineage>
        <taxon>Eukaryota</taxon>
        <taxon>Fungi</taxon>
        <taxon>Fungi incertae sedis</taxon>
        <taxon>Zoopagomycota</taxon>
        <taxon>Kickxellomycotina</taxon>
        <taxon>Harpellomycetes</taxon>
        <taxon>Harpellales</taxon>
        <taxon>Legeriomycetaceae</taxon>
        <taxon>Smittium</taxon>
    </lineage>
</organism>
<gene>
    <name evidence="5" type="ORF">AYI69_g4175</name>
</gene>
<evidence type="ECO:0000259" key="2">
    <source>
        <dbReference type="Pfam" id="PF13087"/>
    </source>
</evidence>
<dbReference type="Pfam" id="PF21143">
    <property type="entry name" value="Aquarius_N_2nd"/>
    <property type="match status" value="1"/>
</dbReference>
<accession>A0A1R1YFV4</accession>
<dbReference type="InterPro" id="IPR048967">
    <property type="entry name" value="Aquarius_insert"/>
</dbReference>
<dbReference type="InterPro" id="IPR047187">
    <property type="entry name" value="SF1_C_Upf1"/>
</dbReference>
<feature type="domain" description="DNA2/NAM7 helicase-like C-terminal" evidence="2">
    <location>
        <begin position="807"/>
        <end position="998"/>
    </location>
</feature>
<dbReference type="Pfam" id="PF13086">
    <property type="entry name" value="AAA_11"/>
    <property type="match status" value="1"/>
</dbReference>
<reference evidence="6" key="1">
    <citation type="submission" date="2017-01" db="EMBL/GenBank/DDBJ databases">
        <authorList>
            <person name="Wang Y."/>
            <person name="White M."/>
            <person name="Kvist S."/>
            <person name="Moncalvo J.-M."/>
        </authorList>
    </citation>
    <scope>NUCLEOTIDE SEQUENCE [LARGE SCALE GENOMIC DNA]</scope>
    <source>
        <strain evidence="6">ID-206-W2</strain>
    </source>
</reference>
<dbReference type="GO" id="GO:0004386">
    <property type="term" value="F:helicase activity"/>
    <property type="evidence" value="ECO:0007669"/>
    <property type="project" value="InterPro"/>
</dbReference>
<dbReference type="PANTHER" id="PTHR10887">
    <property type="entry name" value="DNA2/NAM7 HELICASE FAMILY"/>
    <property type="match status" value="1"/>
</dbReference>
<dbReference type="CDD" id="cd17935">
    <property type="entry name" value="EEXXQc_AQR"/>
    <property type="match status" value="1"/>
</dbReference>
<dbReference type="CDD" id="cd18808">
    <property type="entry name" value="SF1_C_Upf1"/>
    <property type="match status" value="1"/>
</dbReference>